<evidence type="ECO:0000256" key="2">
    <source>
        <dbReference type="ARBA" id="ARBA00022692"/>
    </source>
</evidence>
<accession>A0A7R7XIH8</accession>
<name>A0A7R7XIH8_9EURO</name>
<protein>
    <recommendedName>
        <fullName evidence="8">Rhodopsin domain-containing protein</fullName>
    </recommendedName>
</protein>
<reference evidence="9" key="1">
    <citation type="submission" date="2021-01" db="EMBL/GenBank/DDBJ databases">
        <authorList>
            <consortium name="Aspergillus puulaauensis MK2 genome sequencing consortium"/>
            <person name="Kazuki M."/>
            <person name="Futagami T."/>
        </authorList>
    </citation>
    <scope>NUCLEOTIDE SEQUENCE</scope>
    <source>
        <strain evidence="9">MK2</strain>
    </source>
</reference>
<evidence type="ECO:0000256" key="4">
    <source>
        <dbReference type="ARBA" id="ARBA00023136"/>
    </source>
</evidence>
<dbReference type="GO" id="GO:0016020">
    <property type="term" value="C:membrane"/>
    <property type="evidence" value="ECO:0007669"/>
    <property type="project" value="UniProtKB-SubCell"/>
</dbReference>
<dbReference type="EMBL" id="AP024444">
    <property type="protein sequence ID" value="BCS21573.1"/>
    <property type="molecule type" value="Genomic_DNA"/>
</dbReference>
<comment type="similarity">
    <text evidence="5">Belongs to the SAT4 family.</text>
</comment>
<keyword evidence="2 7" id="KW-0812">Transmembrane</keyword>
<evidence type="ECO:0000256" key="3">
    <source>
        <dbReference type="ARBA" id="ARBA00022989"/>
    </source>
</evidence>
<dbReference type="InterPro" id="IPR052337">
    <property type="entry name" value="SAT4-like"/>
</dbReference>
<dbReference type="RefSeq" id="XP_041553767.1">
    <property type="nucleotide sequence ID" value="XM_041700821.1"/>
</dbReference>
<feature type="domain" description="Rhodopsin" evidence="8">
    <location>
        <begin position="31"/>
        <end position="272"/>
    </location>
</feature>
<keyword evidence="4 7" id="KW-0472">Membrane</keyword>
<dbReference type="Pfam" id="PF20684">
    <property type="entry name" value="Fung_rhodopsin"/>
    <property type="match status" value="1"/>
</dbReference>
<keyword evidence="3 7" id="KW-1133">Transmembrane helix</keyword>
<sequence>MSDPDADANRGWILHAVAWPLLGICIILMVLRLWVRLRILRSWGWDDATILLALVKAAINTILVIISVAYGAGRHMVQLTEHQKSMAMKYQILSQGFHVTSTNWGKVSVALFLIRIIGGVNNHKALLYTLIVVMTLINAGGVFTIYAQCIPTRKLWNFDMQEGHCWPPGTQQKYAFFQGSVSALTDLILAIYPLFTIRRLQMAIKVKVGLGIVLSLGIVAMVAAIIKTTHLAGLTSYEDYSWKTVNLTIWVTLEQYLIILAACIPALTPLFNIIVRHRSSKRSKSTTHELAGTMRAAHLKSKSKSKAAKTQTTNIDHQQYVPFASVGRDFVEYPLTWTASSRRDRENGTNISSGSDSETPITGSTQPQVPRGILRTMEFHIQEVPANRYEHVG</sequence>
<comment type="subcellular location">
    <subcellularLocation>
        <location evidence="1">Membrane</location>
        <topology evidence="1">Multi-pass membrane protein</topology>
    </subcellularLocation>
</comment>
<dbReference type="OrthoDB" id="4682787at2759"/>
<evidence type="ECO:0000256" key="6">
    <source>
        <dbReference type="SAM" id="MobiDB-lite"/>
    </source>
</evidence>
<evidence type="ECO:0000313" key="10">
    <source>
        <dbReference type="Proteomes" id="UP000654913"/>
    </source>
</evidence>
<feature type="compositionally biased region" description="Polar residues" evidence="6">
    <location>
        <begin position="348"/>
        <end position="368"/>
    </location>
</feature>
<dbReference type="KEGG" id="apuu:APUU_22005S"/>
<feature type="transmembrane region" description="Helical" evidence="7">
    <location>
        <begin position="256"/>
        <end position="275"/>
    </location>
</feature>
<reference evidence="9" key="2">
    <citation type="submission" date="2021-02" db="EMBL/GenBank/DDBJ databases">
        <title>Aspergillus puulaauensis MK2 genome sequence.</title>
        <authorList>
            <person name="Futagami T."/>
            <person name="Mori K."/>
            <person name="Kadooka C."/>
            <person name="Tanaka T."/>
        </authorList>
    </citation>
    <scope>NUCLEOTIDE SEQUENCE</scope>
    <source>
        <strain evidence="9">MK2</strain>
    </source>
</reference>
<keyword evidence="10" id="KW-1185">Reference proteome</keyword>
<proteinExistence type="inferred from homology"/>
<organism evidence="9 10">
    <name type="scientific">Aspergillus puulaauensis</name>
    <dbReference type="NCBI Taxonomy" id="1220207"/>
    <lineage>
        <taxon>Eukaryota</taxon>
        <taxon>Fungi</taxon>
        <taxon>Dikarya</taxon>
        <taxon>Ascomycota</taxon>
        <taxon>Pezizomycotina</taxon>
        <taxon>Eurotiomycetes</taxon>
        <taxon>Eurotiomycetidae</taxon>
        <taxon>Eurotiales</taxon>
        <taxon>Aspergillaceae</taxon>
        <taxon>Aspergillus</taxon>
    </lineage>
</organism>
<feature type="transmembrane region" description="Helical" evidence="7">
    <location>
        <begin position="208"/>
        <end position="226"/>
    </location>
</feature>
<dbReference type="InterPro" id="IPR049326">
    <property type="entry name" value="Rhodopsin_dom_fungi"/>
</dbReference>
<evidence type="ECO:0000256" key="7">
    <source>
        <dbReference type="SAM" id="Phobius"/>
    </source>
</evidence>
<dbReference type="GeneID" id="64971578"/>
<feature type="transmembrane region" description="Helical" evidence="7">
    <location>
        <begin position="12"/>
        <end position="35"/>
    </location>
</feature>
<dbReference type="Proteomes" id="UP000654913">
    <property type="component" value="Chromosome 2"/>
</dbReference>
<evidence type="ECO:0000256" key="5">
    <source>
        <dbReference type="ARBA" id="ARBA00038359"/>
    </source>
</evidence>
<dbReference type="AlphaFoldDB" id="A0A7R7XIH8"/>
<feature type="transmembrane region" description="Helical" evidence="7">
    <location>
        <begin position="176"/>
        <end position="196"/>
    </location>
</feature>
<feature type="transmembrane region" description="Helical" evidence="7">
    <location>
        <begin position="47"/>
        <end position="72"/>
    </location>
</feature>
<evidence type="ECO:0000256" key="1">
    <source>
        <dbReference type="ARBA" id="ARBA00004141"/>
    </source>
</evidence>
<feature type="region of interest" description="Disordered" evidence="6">
    <location>
        <begin position="342"/>
        <end position="370"/>
    </location>
</feature>
<gene>
    <name evidence="9" type="ORF">APUU_22005S</name>
</gene>
<feature type="transmembrane region" description="Helical" evidence="7">
    <location>
        <begin position="126"/>
        <end position="147"/>
    </location>
</feature>
<evidence type="ECO:0000313" key="9">
    <source>
        <dbReference type="EMBL" id="BCS21573.1"/>
    </source>
</evidence>
<evidence type="ECO:0000259" key="8">
    <source>
        <dbReference type="Pfam" id="PF20684"/>
    </source>
</evidence>
<dbReference type="PANTHER" id="PTHR33048">
    <property type="entry name" value="PTH11-LIKE INTEGRAL MEMBRANE PROTEIN (AFU_ORTHOLOGUE AFUA_5G11245)"/>
    <property type="match status" value="1"/>
</dbReference>
<dbReference type="PANTHER" id="PTHR33048:SF164">
    <property type="entry name" value="INTEGRAL MEMBRANE PROTEIN-RELATED"/>
    <property type="match status" value="1"/>
</dbReference>